<dbReference type="GO" id="GO:0010467">
    <property type="term" value="P:gene expression"/>
    <property type="evidence" value="ECO:0007669"/>
    <property type="project" value="UniProtKB-ARBA"/>
</dbReference>
<keyword evidence="3" id="KW-0820">tRNA-binding</keyword>
<evidence type="ECO:0000313" key="6">
    <source>
        <dbReference type="Proteomes" id="UP000199223"/>
    </source>
</evidence>
<evidence type="ECO:0000256" key="2">
    <source>
        <dbReference type="ARBA" id="ARBA00048548"/>
    </source>
</evidence>
<evidence type="ECO:0000313" key="5">
    <source>
        <dbReference type="EMBL" id="SEI60693.1"/>
    </source>
</evidence>
<keyword evidence="6" id="KW-1185">Reference proteome</keyword>
<organism evidence="5 6">
    <name type="scientific">Deinococcus reticulitermitis</name>
    <dbReference type="NCBI Taxonomy" id="856736"/>
    <lineage>
        <taxon>Bacteria</taxon>
        <taxon>Thermotogati</taxon>
        <taxon>Deinococcota</taxon>
        <taxon>Deinococci</taxon>
        <taxon>Deinococcales</taxon>
        <taxon>Deinococcaceae</taxon>
        <taxon>Deinococcus</taxon>
    </lineage>
</organism>
<proteinExistence type="inferred from homology"/>
<dbReference type="CDD" id="cd03710">
    <property type="entry name" value="BipA_TypA_C"/>
    <property type="match status" value="1"/>
</dbReference>
<dbReference type="InterPro" id="IPR035651">
    <property type="entry name" value="BipA_V"/>
</dbReference>
<dbReference type="InterPro" id="IPR035647">
    <property type="entry name" value="EFG_III/V"/>
</dbReference>
<dbReference type="PROSITE" id="PS00301">
    <property type="entry name" value="G_TR_1"/>
    <property type="match status" value="1"/>
</dbReference>
<feature type="domain" description="Tr-type G" evidence="4">
    <location>
        <begin position="1"/>
        <end position="197"/>
    </location>
</feature>
<dbReference type="RefSeq" id="WP_092262520.1">
    <property type="nucleotide sequence ID" value="NZ_FNZA01000001.1"/>
</dbReference>
<dbReference type="InterPro" id="IPR047042">
    <property type="entry name" value="BipA_II"/>
</dbReference>
<dbReference type="SMART" id="SM00838">
    <property type="entry name" value="EFG_C"/>
    <property type="match status" value="1"/>
</dbReference>
<dbReference type="GO" id="GO:0000027">
    <property type="term" value="P:ribosomal large subunit assembly"/>
    <property type="evidence" value="ECO:0007669"/>
    <property type="project" value="UniProtKB-UniRule"/>
</dbReference>
<dbReference type="FunFam" id="3.30.70.240:FF:000002">
    <property type="entry name" value="GTP-binding protein TypA"/>
    <property type="match status" value="1"/>
</dbReference>
<dbReference type="InterPro" id="IPR047041">
    <property type="entry name" value="BipA_GTP-bd_dom"/>
</dbReference>
<dbReference type="EMBL" id="FNZA01000001">
    <property type="protein sequence ID" value="SEI60693.1"/>
    <property type="molecule type" value="Genomic_DNA"/>
</dbReference>
<comment type="similarity">
    <text evidence="3">Belongs to the TRAFAC class translation factor GTPase superfamily. Classic translation factor GTPase family. BipA subfamily.</text>
</comment>
<dbReference type="NCBIfam" id="TIGR01394">
    <property type="entry name" value="TypA_BipA"/>
    <property type="match status" value="1"/>
</dbReference>
<dbReference type="InterPro" id="IPR004161">
    <property type="entry name" value="EFTu-like_2"/>
</dbReference>
<dbReference type="GO" id="GO:0005525">
    <property type="term" value="F:GTP binding"/>
    <property type="evidence" value="ECO:0007669"/>
    <property type="project" value="UniProtKB-UniRule"/>
</dbReference>
<dbReference type="InterPro" id="IPR042116">
    <property type="entry name" value="TypA/BipA_C"/>
</dbReference>
<comment type="function">
    <text evidence="3">A 50S ribosomal subunit assembly protein with GTPase activity, required for 50S subunit assembly at low temperatures, may also play a role in translation. Binds GTP and analogs. Binds the 70S ribosome between the 30S and 50S subunits, in a similar position as ribosome-bound EF-G; it contacts a number of ribosomal proteins, both rRNAs and the A-site tRNA.</text>
</comment>
<dbReference type="InterPro" id="IPR005225">
    <property type="entry name" value="Small_GTP-bd"/>
</dbReference>
<dbReference type="Gene3D" id="2.40.50.250">
    <property type="entry name" value="bipa protein"/>
    <property type="match status" value="1"/>
</dbReference>
<keyword evidence="3" id="KW-0690">Ribosome biogenesis</keyword>
<dbReference type="FunFam" id="2.40.30.10:FF:000016">
    <property type="entry name" value="GTP-binding protein TypA"/>
    <property type="match status" value="1"/>
</dbReference>
<keyword evidence="3" id="KW-0963">Cytoplasm</keyword>
<dbReference type="GO" id="GO:0043022">
    <property type="term" value="F:ribosome binding"/>
    <property type="evidence" value="ECO:0007669"/>
    <property type="project" value="UniProtKB-UniRule"/>
</dbReference>
<dbReference type="CDD" id="cd16263">
    <property type="entry name" value="BipA_III"/>
    <property type="match status" value="1"/>
</dbReference>
<dbReference type="GO" id="GO:1990904">
    <property type="term" value="C:ribonucleoprotein complex"/>
    <property type="evidence" value="ECO:0007669"/>
    <property type="project" value="TreeGrafter"/>
</dbReference>
<keyword evidence="3" id="KW-0694">RNA-binding</keyword>
<protein>
    <recommendedName>
        <fullName evidence="3">Large ribosomal subunit assembly factor BipA</fullName>
        <ecNumber evidence="3">3.6.5.-</ecNumber>
    </recommendedName>
    <alternativeName>
        <fullName evidence="3">GTP-binding protein BipA</fullName>
    </alternativeName>
</protein>
<dbReference type="SUPFAM" id="SSF52540">
    <property type="entry name" value="P-loop containing nucleoside triphosphate hydrolases"/>
    <property type="match status" value="1"/>
</dbReference>
<dbReference type="AlphaFoldDB" id="A0A1H6RY63"/>
<dbReference type="CDD" id="cd03691">
    <property type="entry name" value="BipA_TypA_II"/>
    <property type="match status" value="1"/>
</dbReference>
<keyword evidence="3" id="KW-0378">Hydrolase</keyword>
<name>A0A1H6RY63_9DEIO</name>
<dbReference type="Gene3D" id="3.40.50.300">
    <property type="entry name" value="P-loop containing nucleotide triphosphate hydrolases"/>
    <property type="match status" value="1"/>
</dbReference>
<dbReference type="FunFam" id="3.40.50.300:FF:000055">
    <property type="entry name" value="GTP-binding protein TypA"/>
    <property type="match status" value="1"/>
</dbReference>
<dbReference type="FunFam" id="3.30.70.870:FF:000003">
    <property type="entry name" value="GTP-binding protein TypA"/>
    <property type="match status" value="1"/>
</dbReference>
<dbReference type="SUPFAM" id="SSF50447">
    <property type="entry name" value="Translation proteins"/>
    <property type="match status" value="1"/>
</dbReference>
<evidence type="ECO:0000259" key="4">
    <source>
        <dbReference type="PROSITE" id="PS51722"/>
    </source>
</evidence>
<dbReference type="InterPro" id="IPR031157">
    <property type="entry name" value="G_TR_CS"/>
</dbReference>
<dbReference type="PROSITE" id="PS51722">
    <property type="entry name" value="G_TR_2"/>
    <property type="match status" value="1"/>
</dbReference>
<dbReference type="STRING" id="856736.SAMN04488058_101117"/>
<evidence type="ECO:0000256" key="1">
    <source>
        <dbReference type="ARBA" id="ARBA00023134"/>
    </source>
</evidence>
<dbReference type="EC" id="3.6.5.-" evidence="3"/>
<keyword evidence="1 3" id="KW-0342">GTP-binding</keyword>
<dbReference type="GO" id="GO:0000049">
    <property type="term" value="F:tRNA binding"/>
    <property type="evidence" value="ECO:0007669"/>
    <property type="project" value="UniProtKB-KW"/>
</dbReference>
<dbReference type="PRINTS" id="PR00315">
    <property type="entry name" value="ELONGATNFCT"/>
</dbReference>
<dbReference type="GO" id="GO:0005829">
    <property type="term" value="C:cytosol"/>
    <property type="evidence" value="ECO:0007669"/>
    <property type="project" value="TreeGrafter"/>
</dbReference>
<dbReference type="NCBIfam" id="TIGR00231">
    <property type="entry name" value="small_GTP"/>
    <property type="match status" value="1"/>
</dbReference>
<dbReference type="Pfam" id="PF21018">
    <property type="entry name" value="BipA_C"/>
    <property type="match status" value="1"/>
</dbReference>
<keyword evidence="3" id="KW-0547">Nucleotide-binding</keyword>
<dbReference type="InterPro" id="IPR006298">
    <property type="entry name" value="BipA"/>
</dbReference>
<dbReference type="Pfam" id="PF00009">
    <property type="entry name" value="GTP_EFTU"/>
    <property type="match status" value="1"/>
</dbReference>
<dbReference type="Gene3D" id="3.30.70.240">
    <property type="match status" value="1"/>
</dbReference>
<dbReference type="InterPro" id="IPR048876">
    <property type="entry name" value="BipA_C"/>
</dbReference>
<sequence length="593" mass="66210">MEYRNIAIIAHVDHGKTTLVDGLLKQTLELKHGEEIAERAMDSNDLERERGITILAKNTAVEYGGVKINIVDTPGHADFGGEVERVLGMVDGCLLLVDAAEGPMPQTRFVLRKAIELGLKPIVVINKIDRQDARPEEVVNLTFDLMAELGASDDQLDFPILYAISREGKAYRELDQPRDDFKELFDMVLEQIPPPPVDLEAPFQMLVTNLDYSEYLGRIVVGRVNRGKVRKGEFVNLMHKDGTMTKVRVVQPFTHLGLRRIEADEVGAGDIVALAGIEDAQIGETIADLADPEALPIITVDEPTVSMTFQPNTSPFAGKDGKYVTSRHLNDRLKKEVMTNVSLRVEEIRPDEFVVSGRGELHLSILLETMRREGYEVQVGSPRVITRDIDGEKHEPFEHLVIDVPEQHSSTVIGILGARKGQMVNMEPQGSRVRVEFKIPARALFGFRTQFLSMTQGEGIMSHIFDGYAPWAGELRTRQNGSLVSMEDGPAFAYSIFKLQDRGTFFIDAGTEVYVGMIVGENAREQDMNVNVCKNKKLTNVRSAGADEALTLIPPRRMSLEDALEYIADDELVELTPHSIRLRKKVLNPSFRK</sequence>
<dbReference type="GO" id="GO:0003924">
    <property type="term" value="F:GTPase activity"/>
    <property type="evidence" value="ECO:0007669"/>
    <property type="project" value="UniProtKB-UniRule"/>
</dbReference>
<dbReference type="InterPro" id="IPR027417">
    <property type="entry name" value="P-loop_NTPase"/>
</dbReference>
<comment type="subunit">
    <text evidence="3">Monomer.</text>
</comment>
<gene>
    <name evidence="3" type="primary">bipA</name>
    <name evidence="5" type="ORF">SAMN04488058_101117</name>
</gene>
<evidence type="ECO:0000256" key="3">
    <source>
        <dbReference type="HAMAP-Rule" id="MF_00849"/>
    </source>
</evidence>
<keyword evidence="3" id="KW-0699">rRNA-binding</keyword>
<dbReference type="InterPro" id="IPR009000">
    <property type="entry name" value="Transl_B-barrel_sf"/>
</dbReference>
<feature type="binding site" evidence="3">
    <location>
        <begin position="13"/>
        <end position="18"/>
    </location>
    <ligand>
        <name>GTP</name>
        <dbReference type="ChEBI" id="CHEBI:37565"/>
    </ligand>
</feature>
<dbReference type="HAMAP" id="MF_00849">
    <property type="entry name" value="BipA"/>
    <property type="match status" value="1"/>
</dbReference>
<dbReference type="Pfam" id="PF03144">
    <property type="entry name" value="GTP_EFTU_D2"/>
    <property type="match status" value="1"/>
</dbReference>
<dbReference type="Proteomes" id="UP000199223">
    <property type="component" value="Unassembled WGS sequence"/>
</dbReference>
<dbReference type="FunFam" id="2.40.50.250:FF:000001">
    <property type="entry name" value="GTP-binding protein TypA"/>
    <property type="match status" value="1"/>
</dbReference>
<dbReference type="CDD" id="cd01891">
    <property type="entry name" value="TypA_BipA"/>
    <property type="match status" value="1"/>
</dbReference>
<dbReference type="InterPro" id="IPR000795">
    <property type="entry name" value="T_Tr_GTP-bd_dom"/>
</dbReference>
<dbReference type="PANTHER" id="PTHR42908">
    <property type="entry name" value="TRANSLATION ELONGATION FACTOR-RELATED"/>
    <property type="match status" value="1"/>
</dbReference>
<dbReference type="InterPro" id="IPR047043">
    <property type="entry name" value="BipA_III"/>
</dbReference>
<dbReference type="SUPFAM" id="SSF54980">
    <property type="entry name" value="EF-G C-terminal domain-like"/>
    <property type="match status" value="2"/>
</dbReference>
<dbReference type="Gene3D" id="2.40.30.10">
    <property type="entry name" value="Translation factors"/>
    <property type="match status" value="1"/>
</dbReference>
<dbReference type="PANTHER" id="PTHR42908:SF8">
    <property type="entry name" value="TR-TYPE G DOMAIN-CONTAINING PROTEIN"/>
    <property type="match status" value="1"/>
</dbReference>
<reference evidence="6" key="1">
    <citation type="submission" date="2016-10" db="EMBL/GenBank/DDBJ databases">
        <authorList>
            <person name="Varghese N."/>
            <person name="Submissions S."/>
        </authorList>
    </citation>
    <scope>NUCLEOTIDE SEQUENCE [LARGE SCALE GENOMIC DNA]</scope>
    <source>
        <strain evidence="6">CGMCC 1.10218</strain>
    </source>
</reference>
<dbReference type="Pfam" id="PF00679">
    <property type="entry name" value="EFG_C"/>
    <property type="match status" value="1"/>
</dbReference>
<dbReference type="OrthoDB" id="9804431at2"/>
<comment type="catalytic activity">
    <reaction evidence="2 3">
        <text>GTP + H2O = GDP + phosphate + H(+)</text>
        <dbReference type="Rhea" id="RHEA:19669"/>
        <dbReference type="ChEBI" id="CHEBI:15377"/>
        <dbReference type="ChEBI" id="CHEBI:15378"/>
        <dbReference type="ChEBI" id="CHEBI:37565"/>
        <dbReference type="ChEBI" id="CHEBI:43474"/>
        <dbReference type="ChEBI" id="CHEBI:58189"/>
    </reaction>
</comment>
<accession>A0A1H6RY63</accession>
<dbReference type="GO" id="GO:0009409">
    <property type="term" value="P:response to cold"/>
    <property type="evidence" value="ECO:0007669"/>
    <property type="project" value="UniProtKB-ARBA"/>
</dbReference>
<dbReference type="GO" id="GO:0019843">
    <property type="term" value="F:rRNA binding"/>
    <property type="evidence" value="ECO:0007669"/>
    <property type="project" value="UniProtKB-KW"/>
</dbReference>
<dbReference type="Gene3D" id="3.30.70.870">
    <property type="entry name" value="Elongation Factor G (Translational Gtpase), domain 3"/>
    <property type="match status" value="1"/>
</dbReference>
<feature type="binding site" evidence="3">
    <location>
        <begin position="126"/>
        <end position="129"/>
    </location>
    <ligand>
        <name>GTP</name>
        <dbReference type="ChEBI" id="CHEBI:37565"/>
    </ligand>
</feature>
<comment type="subcellular location">
    <subcellularLocation>
        <location evidence="3">Cytoplasm</location>
    </subcellularLocation>
    <text evidence="3">Binds to ribosomes.</text>
</comment>
<dbReference type="InterPro" id="IPR000640">
    <property type="entry name" value="EFG_V-like"/>
</dbReference>